<evidence type="ECO:0000256" key="5">
    <source>
        <dbReference type="ARBA" id="ARBA00012586"/>
    </source>
</evidence>
<dbReference type="PIRSF" id="PIRSF026534">
    <property type="entry name" value="Endo_alpha-L-arabinosidase"/>
    <property type="match status" value="1"/>
</dbReference>
<dbReference type="AlphaFoldDB" id="A0A3D8SVG4"/>
<evidence type="ECO:0000256" key="18">
    <source>
        <dbReference type="SAM" id="MobiDB-lite"/>
    </source>
</evidence>
<dbReference type="STRING" id="1810919.A0A3D8SVG4"/>
<gene>
    <name evidence="20" type="ORF">DSM5745_02039</name>
</gene>
<feature type="signal peptide" evidence="19">
    <location>
        <begin position="1"/>
        <end position="16"/>
    </location>
</feature>
<dbReference type="GO" id="GO:0005576">
    <property type="term" value="C:extracellular region"/>
    <property type="evidence" value="ECO:0007669"/>
    <property type="project" value="UniProtKB-SubCell"/>
</dbReference>
<dbReference type="GeneID" id="38112409"/>
<comment type="subcellular location">
    <subcellularLocation>
        <location evidence="2">Secreted</location>
    </subcellularLocation>
</comment>
<keyword evidence="9 15" id="KW-0378">Hydrolase</keyword>
<dbReference type="GO" id="GO:0031222">
    <property type="term" value="P:arabinan catabolic process"/>
    <property type="evidence" value="ECO:0007669"/>
    <property type="project" value="UniProtKB-UniPathway"/>
</dbReference>
<evidence type="ECO:0000256" key="17">
    <source>
        <dbReference type="PIRSR" id="PIRSR606710-2"/>
    </source>
</evidence>
<evidence type="ECO:0000256" key="11">
    <source>
        <dbReference type="ARBA" id="ARBA00023277"/>
    </source>
</evidence>
<comment type="catalytic activity">
    <reaction evidence="1 15">
        <text>Endohydrolysis of (1-&gt;5)-alpha-arabinofuranosidic linkages in (1-&gt;5)-arabinans.</text>
        <dbReference type="EC" id="3.2.1.99"/>
    </reaction>
</comment>
<evidence type="ECO:0000256" key="14">
    <source>
        <dbReference type="ARBA" id="ARBA00025221"/>
    </source>
</evidence>
<feature type="active site" description="Proton donor" evidence="16">
    <location>
        <position position="289"/>
    </location>
</feature>
<evidence type="ECO:0000256" key="8">
    <source>
        <dbReference type="ARBA" id="ARBA00022729"/>
    </source>
</evidence>
<evidence type="ECO:0000256" key="9">
    <source>
        <dbReference type="ARBA" id="ARBA00022801"/>
    </source>
</evidence>
<dbReference type="EMBL" id="PVWQ01000002">
    <property type="protein sequence ID" value="RDW90264.1"/>
    <property type="molecule type" value="Genomic_DNA"/>
</dbReference>
<dbReference type="UniPathway" id="UPA00667"/>
<feature type="active site" description="Proton acceptor" evidence="16">
    <location>
        <position position="81"/>
    </location>
</feature>
<dbReference type="InterPro" id="IPR023296">
    <property type="entry name" value="Glyco_hydro_beta-prop_sf"/>
</dbReference>
<dbReference type="EC" id="3.2.1.99" evidence="5 15"/>
<comment type="similarity">
    <text evidence="4 15">Belongs to the glycosyl hydrolase 43 family.</text>
</comment>
<evidence type="ECO:0000256" key="16">
    <source>
        <dbReference type="PIRSR" id="PIRSR606710-1"/>
    </source>
</evidence>
<dbReference type="OrthoDB" id="195678at2759"/>
<evidence type="ECO:0000256" key="15">
    <source>
        <dbReference type="PIRNR" id="PIRNR026534"/>
    </source>
</evidence>
<keyword evidence="10" id="KW-0325">Glycoprotein</keyword>
<evidence type="ECO:0000256" key="4">
    <source>
        <dbReference type="ARBA" id="ARBA00009865"/>
    </source>
</evidence>
<dbReference type="CDD" id="cd18831">
    <property type="entry name" value="GH43_AnAbnA-like"/>
    <property type="match status" value="1"/>
</dbReference>
<dbReference type="InterPro" id="IPR050727">
    <property type="entry name" value="GH43_arabinanases"/>
</dbReference>
<evidence type="ECO:0000256" key="12">
    <source>
        <dbReference type="ARBA" id="ARBA00023295"/>
    </source>
</evidence>
<keyword evidence="6" id="KW-0964">Secreted</keyword>
<comment type="caution">
    <text evidence="20">The sequence shown here is derived from an EMBL/GenBank/DDBJ whole genome shotgun (WGS) entry which is preliminary data.</text>
</comment>
<feature type="chain" id="PRO_5017744130" description="Arabinan endo-1,5-alpha-L-arabinosidase" evidence="19">
    <location>
        <begin position="17"/>
        <end position="412"/>
    </location>
</feature>
<evidence type="ECO:0000256" key="3">
    <source>
        <dbReference type="ARBA" id="ARBA00004834"/>
    </source>
</evidence>
<dbReference type="Proteomes" id="UP000256690">
    <property type="component" value="Unassembled WGS sequence"/>
</dbReference>
<evidence type="ECO:0000256" key="10">
    <source>
        <dbReference type="ARBA" id="ARBA00023180"/>
    </source>
</evidence>
<feature type="region of interest" description="Disordered" evidence="18">
    <location>
        <begin position="25"/>
        <end position="53"/>
    </location>
</feature>
<evidence type="ECO:0000313" key="20">
    <source>
        <dbReference type="EMBL" id="RDW90264.1"/>
    </source>
</evidence>
<accession>A0A3D8SVG4</accession>
<protein>
    <recommendedName>
        <fullName evidence="5 15">Arabinan endo-1,5-alpha-L-arabinosidase</fullName>
        <ecNumber evidence="5 15">3.2.1.99</ecNumber>
    </recommendedName>
</protein>
<keyword evidence="7" id="KW-0858">Xylan degradation</keyword>
<proteinExistence type="inferred from homology"/>
<keyword evidence="8 19" id="KW-0732">Signal</keyword>
<name>A0A3D8SVG4_9EURO</name>
<sequence>MAVLFALFLLFSLALSARIRPSFNGTALNNKGTGPSTGTAAGTDDLSFEPGPNTVFREEVPPAAAASGFPPTHGTELRTHDPSIIYVDGTFYSYSVGPRIVVHEAPRMEGPWTESGAVLFGDSVIQKGDRKAPWAANTVYLNGQYYCYYSVSNAGCRDSAIGVASSAYPGPGAWTDHGLIIQSGTGDGSDVYPLNQSNTIDPNVFVDGDGSLYLTFGSFWSGLWQVELESDLVTVKGLSDGNLNAAHLAAEPGKVWRSKLANSKAKTATTGSSSASPICGDPTGGHPIEGGYLAYHAPYYYMWFSWGRCCEFKDPAMRTNGKEYRIRVGRSESARGPFVDKQGIDLVDGGGETIYGSNGDVFAPGGQGILSDAYGDILYYHYLNSSVSYEFSDARLGYNRLEYVDGWPVAVY</sequence>
<evidence type="ECO:0000256" key="13">
    <source>
        <dbReference type="ARBA" id="ARBA00023326"/>
    </source>
</evidence>
<keyword evidence="13" id="KW-0624">Polysaccharide degradation</keyword>
<dbReference type="InterPro" id="IPR006710">
    <property type="entry name" value="Glyco_hydro_43"/>
</dbReference>
<evidence type="ECO:0000256" key="2">
    <source>
        <dbReference type="ARBA" id="ARBA00004613"/>
    </source>
</evidence>
<dbReference type="InterPro" id="IPR016840">
    <property type="entry name" value="Glyco_hydro_43_endo_a_Ara-ase"/>
</dbReference>
<evidence type="ECO:0000256" key="19">
    <source>
        <dbReference type="SAM" id="SignalP"/>
    </source>
</evidence>
<dbReference type="GO" id="GO:0046558">
    <property type="term" value="F:arabinan endo-1,5-alpha-L-arabinosidase activity"/>
    <property type="evidence" value="ECO:0007669"/>
    <property type="project" value="UniProtKB-EC"/>
</dbReference>
<keyword evidence="11" id="KW-0119">Carbohydrate metabolism</keyword>
<dbReference type="GO" id="GO:0045493">
    <property type="term" value="P:xylan catabolic process"/>
    <property type="evidence" value="ECO:0007669"/>
    <property type="project" value="UniProtKB-KW"/>
</dbReference>
<dbReference type="SUPFAM" id="SSF75005">
    <property type="entry name" value="Arabinanase/levansucrase/invertase"/>
    <property type="match status" value="1"/>
</dbReference>
<keyword evidence="21" id="KW-1185">Reference proteome</keyword>
<dbReference type="Gene3D" id="2.115.10.20">
    <property type="entry name" value="Glycosyl hydrolase domain, family 43"/>
    <property type="match status" value="1"/>
</dbReference>
<evidence type="ECO:0000256" key="7">
    <source>
        <dbReference type="ARBA" id="ARBA00022651"/>
    </source>
</evidence>
<comment type="pathway">
    <text evidence="3 15">Glycan metabolism; L-arabinan degradation.</text>
</comment>
<feature type="compositionally biased region" description="Low complexity" evidence="18">
    <location>
        <begin position="32"/>
        <end position="43"/>
    </location>
</feature>
<dbReference type="PANTHER" id="PTHR43301">
    <property type="entry name" value="ARABINAN ENDO-1,5-ALPHA-L-ARABINOSIDASE"/>
    <property type="match status" value="1"/>
</dbReference>
<organism evidence="20 21">
    <name type="scientific">Aspergillus mulundensis</name>
    <dbReference type="NCBI Taxonomy" id="1810919"/>
    <lineage>
        <taxon>Eukaryota</taxon>
        <taxon>Fungi</taxon>
        <taxon>Dikarya</taxon>
        <taxon>Ascomycota</taxon>
        <taxon>Pezizomycotina</taxon>
        <taxon>Eurotiomycetes</taxon>
        <taxon>Eurotiomycetidae</taxon>
        <taxon>Eurotiales</taxon>
        <taxon>Aspergillaceae</taxon>
        <taxon>Aspergillus</taxon>
        <taxon>Aspergillus subgen. Nidulantes</taxon>
    </lineage>
</organism>
<evidence type="ECO:0000256" key="6">
    <source>
        <dbReference type="ARBA" id="ARBA00022525"/>
    </source>
</evidence>
<evidence type="ECO:0000256" key="1">
    <source>
        <dbReference type="ARBA" id="ARBA00000375"/>
    </source>
</evidence>
<dbReference type="RefSeq" id="XP_026607218.1">
    <property type="nucleotide sequence ID" value="XM_026744055.1"/>
</dbReference>
<reference evidence="20 21" key="1">
    <citation type="journal article" date="2018" name="IMA Fungus">
        <title>IMA Genome-F 9: Draft genome sequence of Annulohypoxylon stygium, Aspergillus mulundensis, Berkeleyomyces basicola (syn. Thielaviopsis basicola), Ceratocystis smalleyi, two Cercospora beticola strains, Coleophoma cylindrospora, Fusarium fracticaudum, Phialophora cf. hyalina, and Morchella septimelata.</title>
        <authorList>
            <person name="Wingfield B.D."/>
            <person name="Bills G.F."/>
            <person name="Dong Y."/>
            <person name="Huang W."/>
            <person name="Nel W.J."/>
            <person name="Swalarsk-Parry B.S."/>
            <person name="Vaghefi N."/>
            <person name="Wilken P.M."/>
            <person name="An Z."/>
            <person name="de Beer Z.W."/>
            <person name="De Vos L."/>
            <person name="Chen L."/>
            <person name="Duong T.A."/>
            <person name="Gao Y."/>
            <person name="Hammerbacher A."/>
            <person name="Kikkert J.R."/>
            <person name="Li Y."/>
            <person name="Li H."/>
            <person name="Li K."/>
            <person name="Li Q."/>
            <person name="Liu X."/>
            <person name="Ma X."/>
            <person name="Naidoo K."/>
            <person name="Pethybridge S.J."/>
            <person name="Sun J."/>
            <person name="Steenkamp E.T."/>
            <person name="van der Nest M.A."/>
            <person name="van Wyk S."/>
            <person name="Wingfield M.J."/>
            <person name="Xiong C."/>
            <person name="Yue Q."/>
            <person name="Zhang X."/>
        </authorList>
    </citation>
    <scope>NUCLEOTIDE SEQUENCE [LARGE SCALE GENOMIC DNA]</scope>
    <source>
        <strain evidence="20 21">DSM 5745</strain>
    </source>
</reference>
<comment type="function">
    <text evidence="14">Endo-1,5-alpha-L-arabinanase involved in degradation of pectin. Its preferred substrate is linear 1,5-alpha-L-arabinan.</text>
</comment>
<dbReference type="PANTHER" id="PTHR43301:SF4">
    <property type="entry name" value="ARABINAN ENDO-1,5-ALPHA-L-ARABINOSIDASE B"/>
    <property type="match status" value="1"/>
</dbReference>
<keyword evidence="12 15" id="KW-0326">Glycosidase</keyword>
<feature type="site" description="Important for catalytic activity, responsible for pKa modulation of the active site Glu and correct orientation of both the proton donor and substrate" evidence="17">
    <location>
        <position position="201"/>
    </location>
</feature>
<evidence type="ECO:0000313" key="21">
    <source>
        <dbReference type="Proteomes" id="UP000256690"/>
    </source>
</evidence>
<dbReference type="Pfam" id="PF04616">
    <property type="entry name" value="Glyco_hydro_43"/>
    <property type="match status" value="1"/>
</dbReference>